<dbReference type="EMBL" id="AP010803">
    <property type="protein sequence ID" value="BAI95763.1"/>
    <property type="molecule type" value="Genomic_DNA"/>
</dbReference>
<dbReference type="KEGG" id="sjp:SJA_C1-09290"/>
<dbReference type="AlphaFoldDB" id="D4YZI1"/>
<protein>
    <submittedName>
        <fullName evidence="1">Uncharacterized protein</fullName>
    </submittedName>
</protein>
<proteinExistence type="predicted"/>
<dbReference type="STRING" id="452662.SJA_C1-09290"/>
<evidence type="ECO:0000313" key="2">
    <source>
        <dbReference type="Proteomes" id="UP000007753"/>
    </source>
</evidence>
<dbReference type="Proteomes" id="UP000007753">
    <property type="component" value="Chromosome 1"/>
</dbReference>
<sequence>MCEVDAGAALMTAARETRWRQNQSCEAIIACGTVACVLAGAVRKFAIRRSGQRQIIDLAVAGDFLGFGRPIQLSSSKPRRTTRESLASHAIRSSGWQFASLP</sequence>
<evidence type="ECO:0000313" key="1">
    <source>
        <dbReference type="EMBL" id="BAI95763.1"/>
    </source>
</evidence>
<reference evidence="1 2" key="1">
    <citation type="journal article" date="2010" name="J. Bacteriol.">
        <title>Complete genome sequence of the representative gamma-hexachlorocyclohexane-degrading bacterium Sphingobium japonicum UT26.</title>
        <authorList>
            <person name="Nagata Y."/>
            <person name="Ohtsubo Y."/>
            <person name="Endo R."/>
            <person name="Ichikawa N."/>
            <person name="Ankai A."/>
            <person name="Oguchi A."/>
            <person name="Fukui S."/>
            <person name="Fujita N."/>
            <person name="Tsuda M."/>
        </authorList>
    </citation>
    <scope>NUCLEOTIDE SEQUENCE [LARGE SCALE GENOMIC DNA]</scope>
    <source>
        <strain evidence="2">DSM 16413 / CCM 7287 / MTCC 6362 / UT26 / NBRC 101211 / UT26S</strain>
    </source>
</reference>
<name>D4YZI1_SPHIU</name>
<accession>D4YZI1</accession>
<keyword evidence="2" id="KW-1185">Reference proteome</keyword>
<gene>
    <name evidence="1" type="ordered locus">SJA_C1-09290</name>
</gene>
<dbReference type="HOGENOM" id="CLU_2275652_0_0_5"/>
<organism evidence="1 2">
    <name type="scientific">Sphingobium indicum (strain DSM 16413 / CCM 7287 / MTCC 6362 / UT26 / NBRC 101211 / UT26S)</name>
    <name type="common">Sphingobium japonicum</name>
    <dbReference type="NCBI Taxonomy" id="452662"/>
    <lineage>
        <taxon>Bacteria</taxon>
        <taxon>Pseudomonadati</taxon>
        <taxon>Pseudomonadota</taxon>
        <taxon>Alphaproteobacteria</taxon>
        <taxon>Sphingomonadales</taxon>
        <taxon>Sphingomonadaceae</taxon>
        <taxon>Sphingobium</taxon>
    </lineage>
</organism>